<proteinExistence type="predicted"/>
<evidence type="ECO:0000259" key="2">
    <source>
        <dbReference type="Pfam" id="PF07929"/>
    </source>
</evidence>
<evidence type="ECO:0000313" key="3">
    <source>
        <dbReference type="EMBL" id="QDY66793.1"/>
    </source>
</evidence>
<protein>
    <submittedName>
        <fullName evidence="3">Plasmid pRiA4b ORF-3 family protein</fullName>
    </submittedName>
</protein>
<accession>A0ABX5YAU6</accession>
<name>A0ABX5YAU6_9MICC</name>
<evidence type="ECO:0000313" key="4">
    <source>
        <dbReference type="Proteomes" id="UP000320717"/>
    </source>
</evidence>
<dbReference type="PANTHER" id="PTHR41878">
    <property type="entry name" value="LEXA REPRESSOR-RELATED"/>
    <property type="match status" value="1"/>
</dbReference>
<organism evidence="3 4">
    <name type="scientific">Glutamicibacter halophytocola</name>
    <dbReference type="NCBI Taxonomy" id="1933880"/>
    <lineage>
        <taxon>Bacteria</taxon>
        <taxon>Bacillati</taxon>
        <taxon>Actinomycetota</taxon>
        <taxon>Actinomycetes</taxon>
        <taxon>Micrococcales</taxon>
        <taxon>Micrococcaceae</taxon>
        <taxon>Glutamicibacter</taxon>
    </lineage>
</organism>
<dbReference type="Gene3D" id="3.10.290.30">
    <property type="entry name" value="MM3350-like"/>
    <property type="match status" value="1"/>
</dbReference>
<dbReference type="Pfam" id="PF07929">
    <property type="entry name" value="PRiA4_ORF3"/>
    <property type="match status" value="1"/>
</dbReference>
<reference evidence="3 4" key="1">
    <citation type="submission" date="2019-07" db="EMBL/GenBank/DDBJ databases">
        <title>Complete Genome Sequence of drought tolerant Plant Growth-Promoting Rhizobacterium Glutamicibacter halophytocola DR408.</title>
        <authorList>
            <person name="Nishu S.D."/>
            <person name="Lee T.K."/>
        </authorList>
    </citation>
    <scope>NUCLEOTIDE SEQUENCE [LARGE SCALE GENOMIC DNA]</scope>
    <source>
        <strain evidence="3 4">DR408</strain>
    </source>
</reference>
<feature type="domain" description="Plasmid pRiA4b Orf3-like" evidence="2">
    <location>
        <begin position="430"/>
        <end position="604"/>
    </location>
</feature>
<dbReference type="Proteomes" id="UP000320717">
    <property type="component" value="Chromosome"/>
</dbReference>
<sequence>MLGRSTGWHVALKVSEATMGSSSVAKKKKKQKPKQGHPARLQGDVISIERAKVKRGLDALAPQFTRWLEAQHGDSELAPMVLAAVGETLSYYAEVIELRGVTDFDPPQLFTVLNATIEFEEAEDPDDGSGELREMVFTAWTVYLDFLRENDLWRGDPAGLEWLLETINSDDPFSEHSDAQLLDVPESAEDAVAEIGQMQVLEMGRVLLAWATTKGHEHWNAGPGPKYISQAAETARGLFSKDIDTSSRQHAASVVLSALESVGALDTATGAVPERGNNAEDLMAPGDVANYESKYSYLKAVLDLLLAQPEQSAGESLEAWGLSNLWLLQAIDGQAQPVAEDRSEAFSEAGWAGAHHRMELLRSLGLVSQGRAYDIPGIVRLALTDLDADAQEQALGQAPGDQSVADPFGFSLDEEEEPKRLKRTEPYKGKVLQLKLTLREAKPPIWRRVMVPADLNLGDLHDIIQISFDWSDSHLHQFYGKNYKVSYGPQNPYMKSDIDESTVLLSKLFKQPKDRLAYAYDFGDDWRIGIEVEDVLKSDDGQLPRCIGGRRMGPLEDTGGPWRWNEMVEELKNDQPLTMMEDVLPEEFAAVPGEDFDPAVFSIEEINENLDAEF</sequence>
<dbReference type="InterPro" id="IPR024047">
    <property type="entry name" value="MM3350-like_sf"/>
</dbReference>
<feature type="region of interest" description="Disordered" evidence="1">
    <location>
        <begin position="19"/>
        <end position="41"/>
    </location>
</feature>
<dbReference type="SUPFAM" id="SSF159941">
    <property type="entry name" value="MM3350-like"/>
    <property type="match status" value="1"/>
</dbReference>
<dbReference type="PANTHER" id="PTHR41878:SF1">
    <property type="entry name" value="TNPR PROTEIN"/>
    <property type="match status" value="1"/>
</dbReference>
<dbReference type="EMBL" id="CP042260">
    <property type="protein sequence ID" value="QDY66793.1"/>
    <property type="molecule type" value="Genomic_DNA"/>
</dbReference>
<feature type="compositionally biased region" description="Basic residues" evidence="1">
    <location>
        <begin position="25"/>
        <end position="37"/>
    </location>
</feature>
<keyword evidence="4" id="KW-1185">Reference proteome</keyword>
<evidence type="ECO:0000256" key="1">
    <source>
        <dbReference type="SAM" id="MobiDB-lite"/>
    </source>
</evidence>
<dbReference type="InterPro" id="IPR012912">
    <property type="entry name" value="Plasmid_pRiA4b_Orf3-like"/>
</dbReference>
<gene>
    <name evidence="3" type="ORF">FQA45_10930</name>
</gene>
<feature type="region of interest" description="Disordered" evidence="1">
    <location>
        <begin position="395"/>
        <end position="420"/>
    </location>
</feature>